<comment type="similarity">
    <text evidence="1">Belongs to the heat shock protein 70 family.</text>
</comment>
<organism evidence="4 5">
    <name type="scientific">Panagrolaimus davidi</name>
    <dbReference type="NCBI Taxonomy" id="227884"/>
    <lineage>
        <taxon>Eukaryota</taxon>
        <taxon>Metazoa</taxon>
        <taxon>Ecdysozoa</taxon>
        <taxon>Nematoda</taxon>
        <taxon>Chromadorea</taxon>
        <taxon>Rhabditida</taxon>
        <taxon>Tylenchina</taxon>
        <taxon>Panagrolaimomorpha</taxon>
        <taxon>Panagrolaimoidea</taxon>
        <taxon>Panagrolaimidae</taxon>
        <taxon>Panagrolaimus</taxon>
    </lineage>
</organism>
<dbReference type="SUPFAM" id="SSF53067">
    <property type="entry name" value="Actin-like ATPase domain"/>
    <property type="match status" value="1"/>
</dbReference>
<dbReference type="PRINTS" id="PR00301">
    <property type="entry name" value="HEATSHOCK70"/>
</dbReference>
<dbReference type="Pfam" id="PF00012">
    <property type="entry name" value="HSP70"/>
    <property type="match status" value="1"/>
</dbReference>
<sequence length="115" mass="13109">MKSRSEIIDVDDFCPDLDDLIPITRKFFEDKSQSLLFKIRSSITAIFKDTDYQIDKISKVLLVGGGCRMPMIKNLLKSKFPNASLCCEEQPEEVVATGAAMYAYHLKTESISYRF</sequence>
<protein>
    <submittedName>
        <fullName evidence="5">Uncharacterized protein</fullName>
    </submittedName>
</protein>
<dbReference type="Proteomes" id="UP000887578">
    <property type="component" value="Unplaced"/>
</dbReference>
<dbReference type="InterPro" id="IPR043129">
    <property type="entry name" value="ATPase_NBD"/>
</dbReference>
<evidence type="ECO:0000313" key="5">
    <source>
        <dbReference type="WBParaSite" id="PDA_v2.g4284.t1"/>
    </source>
</evidence>
<proteinExistence type="inferred from homology"/>
<evidence type="ECO:0000256" key="2">
    <source>
        <dbReference type="ARBA" id="ARBA00022741"/>
    </source>
</evidence>
<dbReference type="Gene3D" id="3.90.640.10">
    <property type="entry name" value="Actin, Chain A, domain 4"/>
    <property type="match status" value="1"/>
</dbReference>
<dbReference type="InterPro" id="IPR013126">
    <property type="entry name" value="Hsp_70_fam"/>
</dbReference>
<evidence type="ECO:0000313" key="4">
    <source>
        <dbReference type="Proteomes" id="UP000887578"/>
    </source>
</evidence>
<dbReference type="GO" id="GO:0005524">
    <property type="term" value="F:ATP binding"/>
    <property type="evidence" value="ECO:0007669"/>
    <property type="project" value="UniProtKB-KW"/>
</dbReference>
<reference evidence="5" key="1">
    <citation type="submission" date="2022-11" db="UniProtKB">
        <authorList>
            <consortium name="WormBaseParasite"/>
        </authorList>
    </citation>
    <scope>IDENTIFICATION</scope>
</reference>
<dbReference type="PANTHER" id="PTHR19375">
    <property type="entry name" value="HEAT SHOCK PROTEIN 70KDA"/>
    <property type="match status" value="1"/>
</dbReference>
<dbReference type="AlphaFoldDB" id="A0A914QL59"/>
<dbReference type="Gene3D" id="3.30.420.40">
    <property type="match status" value="2"/>
</dbReference>
<dbReference type="WBParaSite" id="PDA_v2.g4284.t1">
    <property type="protein sequence ID" value="PDA_v2.g4284.t1"/>
    <property type="gene ID" value="PDA_v2.g4284"/>
</dbReference>
<name>A0A914QL59_9BILA</name>
<evidence type="ECO:0000256" key="1">
    <source>
        <dbReference type="ARBA" id="ARBA00007381"/>
    </source>
</evidence>
<dbReference type="GO" id="GO:0140662">
    <property type="term" value="F:ATP-dependent protein folding chaperone"/>
    <property type="evidence" value="ECO:0007669"/>
    <property type="project" value="InterPro"/>
</dbReference>
<keyword evidence="4" id="KW-1185">Reference proteome</keyword>
<keyword evidence="2" id="KW-0547">Nucleotide-binding</keyword>
<accession>A0A914QL59</accession>
<evidence type="ECO:0000256" key="3">
    <source>
        <dbReference type="ARBA" id="ARBA00022840"/>
    </source>
</evidence>
<keyword evidence="3" id="KW-0067">ATP-binding</keyword>